<sequence>MLAVWITTLFLLNAARGREVCYQRLGCFSDSPPWAGIPGRQLAGLPSSPDAVNTNFLLYTRDNMVKYQKISATNPSTIKASNFRAHRKTRFIIHAVINGCSLLLCSLPVLHQFMFHSEDVNCILTDWRGGSSGLYTDAVNNVRIVGAELEYLVNFLEKEYGYSPANIHFIGHSLGAHVAGEAGRRKPGIGRITGLDPAGPLFQYTPTMVRLDPSDAKFVDIIHTHAGILQTCGHLDFYPNGGKKMPGCNTSCFPYWLLINFSLMQKTYRSFGCGHKRSLRYYAESIITPNGFVGYQCDTYQEFVLGECFPCPEEGCPLMGHYADKFLHKTEKEEQKVYLNTGPSPPYARWRKEIHVKVCATETMKGNIDVALTGTNASLLCFSFGRGTFKPGNTYLNYIDTEISGNISKVEFLWKKQLGHADRGCMGAEEVRIISGENGNMSVFCGCGTVQPSMWQALALC</sequence>
<keyword evidence="8" id="KW-0732">Signal</keyword>
<feature type="binding site" evidence="6">
    <location>
        <position position="215"/>
    </location>
    <ligand>
        <name>Ca(2+)</name>
        <dbReference type="ChEBI" id="CHEBI:29108"/>
    </ligand>
</feature>
<dbReference type="Ensembl" id="ENSZALT00000020625.1">
    <property type="protein sequence ID" value="ENSZALP00000015290.1"/>
    <property type="gene ID" value="ENSZALG00000012568.1"/>
</dbReference>
<dbReference type="InterPro" id="IPR000734">
    <property type="entry name" value="TAG_lipase"/>
</dbReference>
<evidence type="ECO:0000256" key="5">
    <source>
        <dbReference type="PIRSR" id="PIRSR000865-1"/>
    </source>
</evidence>
<dbReference type="GO" id="GO:0016042">
    <property type="term" value="P:lipid catabolic process"/>
    <property type="evidence" value="ECO:0007669"/>
    <property type="project" value="UniProtKB-KW"/>
</dbReference>
<keyword evidence="8" id="KW-0443">Lipid metabolism</keyword>
<feature type="signal peptide" evidence="8">
    <location>
        <begin position="1"/>
        <end position="17"/>
    </location>
</feature>
<proteinExistence type="inferred from homology"/>
<dbReference type="EC" id="3.1.1.3" evidence="8"/>
<comment type="subcellular location">
    <subcellularLocation>
        <location evidence="1 8">Secreted</location>
    </subcellularLocation>
</comment>
<dbReference type="PIRSF" id="PIRSF000865">
    <property type="entry name" value="Lipoprotein_lipase_LIPH"/>
    <property type="match status" value="1"/>
</dbReference>
<feature type="active site" description="Charge relay system" evidence="5">
    <location>
        <position position="275"/>
    </location>
</feature>
<dbReference type="SUPFAM" id="SSF53474">
    <property type="entry name" value="alpha/beta-Hydrolases"/>
    <property type="match status" value="1"/>
</dbReference>
<dbReference type="GO" id="GO:0046872">
    <property type="term" value="F:metal ion binding"/>
    <property type="evidence" value="ECO:0007669"/>
    <property type="project" value="UniProtKB-KW"/>
</dbReference>
<evidence type="ECO:0000256" key="4">
    <source>
        <dbReference type="ARBA" id="ARBA00023157"/>
    </source>
</evidence>
<dbReference type="InterPro" id="IPR029058">
    <property type="entry name" value="AB_hydrolase_fold"/>
</dbReference>
<evidence type="ECO:0000256" key="8">
    <source>
        <dbReference type="RuleBase" id="RU362046"/>
    </source>
</evidence>
<dbReference type="InterPro" id="IPR036392">
    <property type="entry name" value="PLAT/LH2_dom_sf"/>
</dbReference>
<dbReference type="CDD" id="cd00707">
    <property type="entry name" value="Pancreat_lipase_like"/>
    <property type="match status" value="1"/>
</dbReference>
<evidence type="ECO:0000313" key="10">
    <source>
        <dbReference type="Ensembl" id="ENSZALP00000015290.1"/>
    </source>
</evidence>
<dbReference type="Gene3D" id="2.60.60.20">
    <property type="entry name" value="PLAT/LH2 domain"/>
    <property type="match status" value="1"/>
</dbReference>
<reference evidence="10" key="1">
    <citation type="submission" date="2025-08" db="UniProtKB">
        <authorList>
            <consortium name="Ensembl"/>
        </authorList>
    </citation>
    <scope>IDENTIFICATION</scope>
</reference>
<keyword evidence="3 8" id="KW-0964">Secreted</keyword>
<dbReference type="AlphaFoldDB" id="A0A8D2N1Y3"/>
<dbReference type="Pfam" id="PF00151">
    <property type="entry name" value="Lipase"/>
    <property type="match status" value="1"/>
</dbReference>
<dbReference type="Proteomes" id="UP000694413">
    <property type="component" value="Unassembled WGS sequence"/>
</dbReference>
<dbReference type="Gene3D" id="3.40.50.1820">
    <property type="entry name" value="alpha/beta hydrolase"/>
    <property type="match status" value="1"/>
</dbReference>
<dbReference type="FunFam" id="3.40.50.1820:FF:000033">
    <property type="entry name" value="Pancreatic triacylglycerol lipase"/>
    <property type="match status" value="1"/>
</dbReference>
<organism evidence="10 11">
    <name type="scientific">Zonotrichia albicollis</name>
    <name type="common">White-throated sparrow</name>
    <name type="synonym">Fringilla albicollis</name>
    <dbReference type="NCBI Taxonomy" id="44394"/>
    <lineage>
        <taxon>Eukaryota</taxon>
        <taxon>Metazoa</taxon>
        <taxon>Chordata</taxon>
        <taxon>Craniata</taxon>
        <taxon>Vertebrata</taxon>
        <taxon>Euteleostomi</taxon>
        <taxon>Archelosauria</taxon>
        <taxon>Archosauria</taxon>
        <taxon>Dinosauria</taxon>
        <taxon>Saurischia</taxon>
        <taxon>Theropoda</taxon>
        <taxon>Coelurosauria</taxon>
        <taxon>Aves</taxon>
        <taxon>Neognathae</taxon>
        <taxon>Neoaves</taxon>
        <taxon>Telluraves</taxon>
        <taxon>Australaves</taxon>
        <taxon>Passeriformes</taxon>
        <taxon>Passerellidae</taxon>
        <taxon>Zonotrichia</taxon>
    </lineage>
</organism>
<dbReference type="PRINTS" id="PR00821">
    <property type="entry name" value="TAGLIPASE"/>
</dbReference>
<keyword evidence="4 8" id="KW-1015">Disulfide bond</keyword>
<evidence type="ECO:0000256" key="1">
    <source>
        <dbReference type="ARBA" id="ARBA00004613"/>
    </source>
</evidence>
<dbReference type="PANTHER" id="PTHR11610">
    <property type="entry name" value="LIPASE"/>
    <property type="match status" value="1"/>
</dbReference>
<evidence type="ECO:0000256" key="3">
    <source>
        <dbReference type="ARBA" id="ARBA00022525"/>
    </source>
</evidence>
<evidence type="ECO:0000256" key="7">
    <source>
        <dbReference type="RuleBase" id="RU004262"/>
    </source>
</evidence>
<evidence type="ECO:0000313" key="11">
    <source>
        <dbReference type="Proteomes" id="UP000694413"/>
    </source>
</evidence>
<reference evidence="10" key="2">
    <citation type="submission" date="2025-09" db="UniProtKB">
        <authorList>
            <consortium name="Ensembl"/>
        </authorList>
    </citation>
    <scope>IDENTIFICATION</scope>
</reference>
<dbReference type="InterPro" id="IPR013818">
    <property type="entry name" value="Lipase"/>
</dbReference>
<keyword evidence="6" id="KW-0479">Metal-binding</keyword>
<dbReference type="InterPro" id="IPR033906">
    <property type="entry name" value="Lipase_N"/>
</dbReference>
<comment type="similarity">
    <text evidence="2 7">Belongs to the AB hydrolase superfamily. Lipase family.</text>
</comment>
<dbReference type="PRINTS" id="PR00823">
    <property type="entry name" value="PANCLIPASE"/>
</dbReference>
<dbReference type="InterPro" id="IPR002331">
    <property type="entry name" value="Lipase_panc"/>
</dbReference>
<comment type="catalytic activity">
    <reaction evidence="8">
        <text>a triacylglycerol + H2O = a diacylglycerol + a fatty acid + H(+)</text>
        <dbReference type="Rhea" id="RHEA:12044"/>
        <dbReference type="ChEBI" id="CHEBI:15377"/>
        <dbReference type="ChEBI" id="CHEBI:15378"/>
        <dbReference type="ChEBI" id="CHEBI:17855"/>
        <dbReference type="ChEBI" id="CHEBI:18035"/>
        <dbReference type="ChEBI" id="CHEBI:28868"/>
        <dbReference type="EC" id="3.1.1.3"/>
    </reaction>
</comment>
<dbReference type="PANTHER" id="PTHR11610:SF159">
    <property type="entry name" value="TRIACYLGLYCEROL LIPASE"/>
    <property type="match status" value="1"/>
</dbReference>
<feature type="binding site" evidence="6">
    <location>
        <position position="210"/>
    </location>
    <ligand>
        <name>Ca(2+)</name>
        <dbReference type="ChEBI" id="CHEBI:29108"/>
    </ligand>
</feature>
<evidence type="ECO:0000256" key="6">
    <source>
        <dbReference type="PIRSR" id="PIRSR000865-2"/>
    </source>
</evidence>
<dbReference type="InterPro" id="IPR016272">
    <property type="entry name" value="Lipase_LIPH"/>
</dbReference>
<accession>A0A8D2N1Y3</accession>
<feature type="binding site" evidence="6">
    <location>
        <position position="212"/>
    </location>
    <ligand>
        <name>Ca(2+)</name>
        <dbReference type="ChEBI" id="CHEBI:29108"/>
    </ligand>
</feature>
<keyword evidence="11" id="KW-1185">Reference proteome</keyword>
<feature type="active site" description="Nucleophile" evidence="5">
    <location>
        <position position="173"/>
    </location>
</feature>
<feature type="domain" description="Lipase" evidence="9">
    <location>
        <begin position="19"/>
        <end position="347"/>
    </location>
</feature>
<dbReference type="SUPFAM" id="SSF49723">
    <property type="entry name" value="Lipase/lipooxygenase domain (PLAT/LH2 domain)"/>
    <property type="match status" value="1"/>
</dbReference>
<name>A0A8D2N1Y3_ZONAL</name>
<keyword evidence="8" id="KW-0442">Lipid degradation</keyword>
<evidence type="ECO:0000259" key="9">
    <source>
        <dbReference type="Pfam" id="PF00151"/>
    </source>
</evidence>
<dbReference type="GO" id="GO:0004465">
    <property type="term" value="F:lipoprotein lipase activity"/>
    <property type="evidence" value="ECO:0007669"/>
    <property type="project" value="TreeGrafter"/>
</dbReference>
<protein>
    <recommendedName>
        <fullName evidence="8">Triacylglycerol lipase</fullName>
        <ecNumber evidence="8">3.1.1.3</ecNumber>
    </recommendedName>
    <alternativeName>
        <fullName evidence="8">Pancreatic lipase</fullName>
    </alternativeName>
</protein>
<feature type="chain" id="PRO_5034850054" description="Triacylglycerol lipase" evidence="8">
    <location>
        <begin position="18"/>
        <end position="461"/>
    </location>
</feature>
<dbReference type="GO" id="GO:0005615">
    <property type="term" value="C:extracellular space"/>
    <property type="evidence" value="ECO:0007669"/>
    <property type="project" value="TreeGrafter"/>
</dbReference>
<evidence type="ECO:0000256" key="2">
    <source>
        <dbReference type="ARBA" id="ARBA00010701"/>
    </source>
</evidence>
<feature type="active site" description="Charge relay system" evidence="5">
    <location>
        <position position="196"/>
    </location>
</feature>
<keyword evidence="6" id="KW-0106">Calcium</keyword>